<evidence type="ECO:0000313" key="3">
    <source>
        <dbReference type="Proteomes" id="UP001279660"/>
    </source>
</evidence>
<comment type="caution">
    <text evidence="2">The sequence shown here is derived from an EMBL/GenBank/DDBJ whole genome shotgun (WGS) entry which is preliminary data.</text>
</comment>
<organism evidence="2 3">
    <name type="scientific">Sphingomonas echinoides</name>
    <dbReference type="NCBI Taxonomy" id="59803"/>
    <lineage>
        <taxon>Bacteria</taxon>
        <taxon>Pseudomonadati</taxon>
        <taxon>Pseudomonadota</taxon>
        <taxon>Alphaproteobacteria</taxon>
        <taxon>Sphingomonadales</taxon>
        <taxon>Sphingomonadaceae</taxon>
        <taxon>Sphingomonas</taxon>
    </lineage>
</organism>
<evidence type="ECO:0000256" key="1">
    <source>
        <dbReference type="SAM" id="Phobius"/>
    </source>
</evidence>
<protein>
    <submittedName>
        <fullName evidence="2">Uncharacterized protein</fullName>
    </submittedName>
</protein>
<evidence type="ECO:0000313" key="2">
    <source>
        <dbReference type="EMBL" id="MDX5984604.1"/>
    </source>
</evidence>
<reference evidence="2 3" key="1">
    <citation type="submission" date="2023-11" db="EMBL/GenBank/DDBJ databases">
        <title>MicrobeMod: A computational toolkit for identifying prokaryotic methylation and restriction-modification with nanopore sequencing.</title>
        <authorList>
            <person name="Crits-Christoph A."/>
            <person name="Kang S.C."/>
            <person name="Lee H."/>
            <person name="Ostrov N."/>
        </authorList>
    </citation>
    <scope>NUCLEOTIDE SEQUENCE [LARGE SCALE GENOMIC DNA]</scope>
    <source>
        <strain evidence="2 3">ATCC 14820</strain>
    </source>
</reference>
<feature type="transmembrane region" description="Helical" evidence="1">
    <location>
        <begin position="201"/>
        <end position="223"/>
    </location>
</feature>
<gene>
    <name evidence="2" type="ORF">SIL82_10045</name>
</gene>
<dbReference type="RefSeq" id="WP_029622393.1">
    <property type="nucleotide sequence ID" value="NZ_JAWXXV010000001.1"/>
</dbReference>
<feature type="transmembrane region" description="Helical" evidence="1">
    <location>
        <begin position="243"/>
        <end position="266"/>
    </location>
</feature>
<dbReference type="Proteomes" id="UP001279660">
    <property type="component" value="Unassembled WGS sequence"/>
</dbReference>
<name>A0ABU4PKU9_9SPHN</name>
<dbReference type="EMBL" id="JAWXXV010000001">
    <property type="protein sequence ID" value="MDX5984604.1"/>
    <property type="molecule type" value="Genomic_DNA"/>
</dbReference>
<accession>A0ABU4PKU9</accession>
<proteinExistence type="predicted"/>
<keyword evidence="1" id="KW-0812">Transmembrane</keyword>
<feature type="transmembrane region" description="Helical" evidence="1">
    <location>
        <begin position="55"/>
        <end position="77"/>
    </location>
</feature>
<feature type="transmembrane region" description="Helical" evidence="1">
    <location>
        <begin position="159"/>
        <end position="180"/>
    </location>
</feature>
<keyword evidence="1" id="KW-0472">Membrane</keyword>
<keyword evidence="3" id="KW-1185">Reference proteome</keyword>
<feature type="transmembrane region" description="Helical" evidence="1">
    <location>
        <begin position="12"/>
        <end position="35"/>
    </location>
</feature>
<feature type="transmembrane region" description="Helical" evidence="1">
    <location>
        <begin position="98"/>
        <end position="117"/>
    </location>
</feature>
<keyword evidence="1" id="KW-1133">Transmembrane helix</keyword>
<sequence length="325" mass="34109">MKEIDDTRISLAVTLLALPSIGVFFLSDMLGWIFAWQGEVPILAALDSAGQQTEATSRLFVIAAALAGFGLSYLIVLRFIEDLRTEFGPEMLGWILRWYGGGILVGALWVTGGYLLVPTSAQPGGDLLPKAVGLFGSMQGVPDNSLLYKFQVLAVCDRIAFMVAAGIVVTGGISSLVESIKPLTGEEAYAFLLHQRLRLRSYVNAAAGLLVISLLFQIAWMRWTLIAATPAVADAMSHQVDAWAVFTGVSGSIVIALFAIPAATILDARATGTPQTPSDGKTAPLLDAGLLPALGKVLVVLAPTLAGALPTILDFAGKATGLSPS</sequence>